<dbReference type="PRINTS" id="PR00035">
    <property type="entry name" value="HTHGNTR"/>
</dbReference>
<evidence type="ECO:0000256" key="2">
    <source>
        <dbReference type="ARBA" id="ARBA00023125"/>
    </source>
</evidence>
<evidence type="ECO:0000313" key="6">
    <source>
        <dbReference type="Proteomes" id="UP000321085"/>
    </source>
</evidence>
<feature type="domain" description="HTH gntR-type" evidence="4">
    <location>
        <begin position="1"/>
        <end position="53"/>
    </location>
</feature>
<keyword evidence="6" id="KW-1185">Reference proteome</keyword>
<evidence type="ECO:0000256" key="3">
    <source>
        <dbReference type="ARBA" id="ARBA00023163"/>
    </source>
</evidence>
<dbReference type="SMART" id="SM00895">
    <property type="entry name" value="FCD"/>
    <property type="match status" value="1"/>
</dbReference>
<dbReference type="InterPro" id="IPR036390">
    <property type="entry name" value="WH_DNA-bd_sf"/>
</dbReference>
<dbReference type="InterPro" id="IPR011711">
    <property type="entry name" value="GntR_C"/>
</dbReference>
<dbReference type="PANTHER" id="PTHR43537">
    <property type="entry name" value="TRANSCRIPTIONAL REGULATOR, GNTR FAMILY"/>
    <property type="match status" value="1"/>
</dbReference>
<gene>
    <name evidence="5" type="ORF">MAE02_24930</name>
</gene>
<comment type="caution">
    <text evidence="5">The sequence shown here is derived from an EMBL/GenBank/DDBJ whole genome shotgun (WGS) entry which is preliminary data.</text>
</comment>
<keyword evidence="3" id="KW-0804">Transcription</keyword>
<dbReference type="Proteomes" id="UP000321085">
    <property type="component" value="Unassembled WGS sequence"/>
</dbReference>
<dbReference type="SUPFAM" id="SSF48008">
    <property type="entry name" value="GntR ligand-binding domain-like"/>
    <property type="match status" value="1"/>
</dbReference>
<dbReference type="SMART" id="SM00345">
    <property type="entry name" value="HTH_GNTR"/>
    <property type="match status" value="1"/>
</dbReference>
<reference evidence="5 6" key="1">
    <citation type="submission" date="2019-07" db="EMBL/GenBank/DDBJ databases">
        <title>Whole genome shotgun sequence of Microvirga aerophila NBRC 106136.</title>
        <authorList>
            <person name="Hosoyama A."/>
            <person name="Uohara A."/>
            <person name="Ohji S."/>
            <person name="Ichikawa N."/>
        </authorList>
    </citation>
    <scope>NUCLEOTIDE SEQUENCE [LARGE SCALE GENOMIC DNA]</scope>
    <source>
        <strain evidence="5 6">NBRC 106136</strain>
    </source>
</reference>
<dbReference type="GO" id="GO:0003677">
    <property type="term" value="F:DNA binding"/>
    <property type="evidence" value="ECO:0007669"/>
    <property type="project" value="UniProtKB-KW"/>
</dbReference>
<dbReference type="EMBL" id="BJYU01000030">
    <property type="protein sequence ID" value="GEO14797.1"/>
    <property type="molecule type" value="Genomic_DNA"/>
</dbReference>
<evidence type="ECO:0000259" key="4">
    <source>
        <dbReference type="PROSITE" id="PS50949"/>
    </source>
</evidence>
<dbReference type="AlphaFoldDB" id="A0A512BSL7"/>
<sequence>MTLQLRPGVRLSENELALRFGTSRAPVREALIRLVEEGLIEVLPQRGSFVSRISLAAMQRARFVREALEVAIARRAAERGLSPEAHDRATLTLAEQEHVQTDPEGFTLADDAFHRILAEDIGIAQIWPVLEREKSQFDRIRFLSLPVVTPVASLIAQHHDILAAILERDPNATERAMRVHLSEVLNSAERLATEHPDLILNDA</sequence>
<dbReference type="CDD" id="cd07377">
    <property type="entry name" value="WHTH_GntR"/>
    <property type="match status" value="1"/>
</dbReference>
<dbReference type="Gene3D" id="1.10.10.10">
    <property type="entry name" value="Winged helix-like DNA-binding domain superfamily/Winged helix DNA-binding domain"/>
    <property type="match status" value="1"/>
</dbReference>
<dbReference type="PROSITE" id="PS50949">
    <property type="entry name" value="HTH_GNTR"/>
    <property type="match status" value="1"/>
</dbReference>
<evidence type="ECO:0000313" key="5">
    <source>
        <dbReference type="EMBL" id="GEO14797.1"/>
    </source>
</evidence>
<organism evidence="5 6">
    <name type="scientific">Microvirga aerophila</name>
    <dbReference type="NCBI Taxonomy" id="670291"/>
    <lineage>
        <taxon>Bacteria</taxon>
        <taxon>Pseudomonadati</taxon>
        <taxon>Pseudomonadota</taxon>
        <taxon>Alphaproteobacteria</taxon>
        <taxon>Hyphomicrobiales</taxon>
        <taxon>Methylobacteriaceae</taxon>
        <taxon>Microvirga</taxon>
    </lineage>
</organism>
<name>A0A512BSL7_9HYPH</name>
<dbReference type="GO" id="GO:0003700">
    <property type="term" value="F:DNA-binding transcription factor activity"/>
    <property type="evidence" value="ECO:0007669"/>
    <property type="project" value="InterPro"/>
</dbReference>
<dbReference type="Gene3D" id="1.20.120.530">
    <property type="entry name" value="GntR ligand-binding domain-like"/>
    <property type="match status" value="1"/>
</dbReference>
<evidence type="ECO:0000256" key="1">
    <source>
        <dbReference type="ARBA" id="ARBA00023015"/>
    </source>
</evidence>
<accession>A0A512BSL7</accession>
<keyword evidence="2" id="KW-0238">DNA-binding</keyword>
<dbReference type="InterPro" id="IPR000524">
    <property type="entry name" value="Tscrpt_reg_HTH_GntR"/>
</dbReference>
<dbReference type="Pfam" id="PF07729">
    <property type="entry name" value="FCD"/>
    <property type="match status" value="1"/>
</dbReference>
<protein>
    <submittedName>
        <fullName evidence="5">GntR family transcriptional regulator</fullName>
    </submittedName>
</protein>
<dbReference type="PANTHER" id="PTHR43537:SF6">
    <property type="entry name" value="HTH-TYPE TRANSCRIPTIONAL REPRESSOR RSPR"/>
    <property type="match status" value="1"/>
</dbReference>
<dbReference type="Pfam" id="PF00392">
    <property type="entry name" value="GntR"/>
    <property type="match status" value="1"/>
</dbReference>
<proteinExistence type="predicted"/>
<dbReference type="SUPFAM" id="SSF46785">
    <property type="entry name" value="Winged helix' DNA-binding domain"/>
    <property type="match status" value="1"/>
</dbReference>
<keyword evidence="1" id="KW-0805">Transcription regulation</keyword>
<dbReference type="InterPro" id="IPR036388">
    <property type="entry name" value="WH-like_DNA-bd_sf"/>
</dbReference>
<dbReference type="InterPro" id="IPR008920">
    <property type="entry name" value="TF_FadR/GntR_C"/>
</dbReference>